<gene>
    <name evidence="3" type="primary">LOC106168546</name>
</gene>
<dbReference type="InterPro" id="IPR018887">
    <property type="entry name" value="MYDGF"/>
</dbReference>
<evidence type="ECO:0000313" key="3">
    <source>
        <dbReference type="RefSeq" id="XP_013403100.1"/>
    </source>
</evidence>
<dbReference type="Proteomes" id="UP000085678">
    <property type="component" value="Unplaced"/>
</dbReference>
<accession>A0A1S3IY29</accession>
<name>A0A1S3IY29_LINAN</name>
<dbReference type="OrthoDB" id="10061830at2759"/>
<evidence type="ECO:0000313" key="2">
    <source>
        <dbReference type="Proteomes" id="UP000085678"/>
    </source>
</evidence>
<sequence>MWTENVVLTLTFFVSFWSVGLNEELPKVINFDVKPGGKPQIFEESWGEFICTFAYSCQGGTKESWVMTLEKSSDKTSLSCSVERPSATSYLFFEKFNLHISGGKVTSGEAFGNGKVPLRPGELEVNTQKNEVKHVDGKFQSQLTKVAVHATLGKSEL</sequence>
<dbReference type="GeneID" id="106168546"/>
<dbReference type="PANTHER" id="PTHR31230:SF1">
    <property type="entry name" value="MYELOID-DERIVED GROWTH FACTOR"/>
    <property type="match status" value="1"/>
</dbReference>
<keyword evidence="1" id="KW-0732">Signal</keyword>
<dbReference type="Pfam" id="PF10572">
    <property type="entry name" value="UPF0556"/>
    <property type="match status" value="1"/>
</dbReference>
<organism evidence="2 3">
    <name type="scientific">Lingula anatina</name>
    <name type="common">Brachiopod</name>
    <name type="synonym">Lingula unguis</name>
    <dbReference type="NCBI Taxonomy" id="7574"/>
    <lineage>
        <taxon>Eukaryota</taxon>
        <taxon>Metazoa</taxon>
        <taxon>Spiralia</taxon>
        <taxon>Lophotrochozoa</taxon>
        <taxon>Brachiopoda</taxon>
        <taxon>Linguliformea</taxon>
        <taxon>Lingulata</taxon>
        <taxon>Lingulida</taxon>
        <taxon>Linguloidea</taxon>
        <taxon>Lingulidae</taxon>
        <taxon>Lingula</taxon>
    </lineage>
</organism>
<proteinExistence type="predicted"/>
<protein>
    <submittedName>
        <fullName evidence="3">Myeloid-derived growth factor isoform X2</fullName>
    </submittedName>
</protein>
<dbReference type="PANTHER" id="PTHR31230">
    <property type="entry name" value="MYELOID-DERIVED GROWTH FACTOR MYDGF"/>
    <property type="match status" value="1"/>
</dbReference>
<reference evidence="3" key="1">
    <citation type="submission" date="2025-08" db="UniProtKB">
        <authorList>
            <consortium name="RefSeq"/>
        </authorList>
    </citation>
    <scope>IDENTIFICATION</scope>
    <source>
        <tissue evidence="3">Gonads</tissue>
    </source>
</reference>
<dbReference type="RefSeq" id="XP_013403100.1">
    <property type="nucleotide sequence ID" value="XM_013547646.1"/>
</dbReference>
<dbReference type="AlphaFoldDB" id="A0A1S3IY29"/>
<dbReference type="GO" id="GO:0001938">
    <property type="term" value="P:positive regulation of endothelial cell proliferation"/>
    <property type="evidence" value="ECO:0007669"/>
    <property type="project" value="TreeGrafter"/>
</dbReference>
<feature type="signal peptide" evidence="1">
    <location>
        <begin position="1"/>
        <end position="22"/>
    </location>
</feature>
<evidence type="ECO:0000256" key="1">
    <source>
        <dbReference type="SAM" id="SignalP"/>
    </source>
</evidence>
<feature type="chain" id="PRO_5010204448" evidence="1">
    <location>
        <begin position="23"/>
        <end position="157"/>
    </location>
</feature>
<dbReference type="GO" id="GO:0005615">
    <property type="term" value="C:extracellular space"/>
    <property type="evidence" value="ECO:0007669"/>
    <property type="project" value="TreeGrafter"/>
</dbReference>
<keyword evidence="2" id="KW-1185">Reference proteome</keyword>